<organism evidence="4 5">
    <name type="scientific">Quillaja saponaria</name>
    <name type="common">Soap bark tree</name>
    <dbReference type="NCBI Taxonomy" id="32244"/>
    <lineage>
        <taxon>Eukaryota</taxon>
        <taxon>Viridiplantae</taxon>
        <taxon>Streptophyta</taxon>
        <taxon>Embryophyta</taxon>
        <taxon>Tracheophyta</taxon>
        <taxon>Spermatophyta</taxon>
        <taxon>Magnoliopsida</taxon>
        <taxon>eudicotyledons</taxon>
        <taxon>Gunneridae</taxon>
        <taxon>Pentapetalae</taxon>
        <taxon>rosids</taxon>
        <taxon>fabids</taxon>
        <taxon>Fabales</taxon>
        <taxon>Quillajaceae</taxon>
        <taxon>Quillaja</taxon>
    </lineage>
</organism>
<evidence type="ECO:0000313" key="5">
    <source>
        <dbReference type="Proteomes" id="UP001163823"/>
    </source>
</evidence>
<dbReference type="PANTHER" id="PTHR31580">
    <property type="entry name" value="FILAMENT-LIKE PLANT PROTEIN 4"/>
    <property type="match status" value="1"/>
</dbReference>
<accession>A0AAD7M055</accession>
<keyword evidence="5" id="KW-1185">Reference proteome</keyword>
<gene>
    <name evidence="4" type="ORF">O6P43_011736</name>
</gene>
<comment type="caution">
    <text evidence="4">The sequence shown here is derived from an EMBL/GenBank/DDBJ whole genome shotgun (WGS) entry which is preliminary data.</text>
</comment>
<evidence type="ECO:0000313" key="4">
    <source>
        <dbReference type="EMBL" id="KAJ7967478.1"/>
    </source>
</evidence>
<reference evidence="4" key="1">
    <citation type="journal article" date="2023" name="Science">
        <title>Elucidation of the pathway for biosynthesis of saponin adjuvants from the soapbark tree.</title>
        <authorList>
            <person name="Reed J."/>
            <person name="Orme A."/>
            <person name="El-Demerdash A."/>
            <person name="Owen C."/>
            <person name="Martin L.B.B."/>
            <person name="Misra R.C."/>
            <person name="Kikuchi S."/>
            <person name="Rejzek M."/>
            <person name="Martin A.C."/>
            <person name="Harkess A."/>
            <person name="Leebens-Mack J."/>
            <person name="Louveau T."/>
            <person name="Stephenson M.J."/>
            <person name="Osbourn A."/>
        </authorList>
    </citation>
    <scope>NUCLEOTIDE SEQUENCE</scope>
    <source>
        <tissue evidence="4">Leaf</tissue>
    </source>
</reference>
<name>A0AAD7M055_QUISA</name>
<sequence length="1087" mass="122726">MTSTEIMDQKIQLWRKRSMEKTTFAADKAVNPSPNIEEEIRTLRTDKDAGLDQSAENLKEKLASVLIDHHIINDPSTKHAKVVQDDMRGDDKAESEAESLKEMNEHLEQGIAANERLTHLDAKSKELLKQINSVQEEKEQWICDAVKKMSREHKKVQKELEEKLKETYKGLADKATENANLNKALLAKEKLIEDLHKCNSQSVAEFSTLMARLDSTEKENAFLKYEFHMLEKELEIRKEEMDYSRRYAETSHKQYLESVEKITKLESECQRLCLMQKRPAAFLNVKSEVGIKGREKEMRRRMANSSRDLVIRNNTSDNSPQVSNKRISLHMKQLQDMDEENKTLKGIIAKKNTELSFSRIMYSQTASQLAQAETKLRKLSESQKSMQLARCGPLSNELPLSSNFDIGSGDGMTSSGSWATALISELEHFRYGKFKNQQQCKAIEIPDMSLMDDFVEMEKLAIVSVEAPEIGYSHDLTGKELVPVEHDHIDSTDRSVKAEKSFDWLQVVLNAIMEQKRMSKRSLDELFEDLKIALGYMNHPAASKADTIQNSRHPVESNPLNVSNYITWKSPNNSPVTKSVSGVSITDTKVEEKSSEHSQSNLSESICRIIKLIEGLNPMSVISKNCPGNCSENQNSNISPSAASREYFIHVFQWKVSELNPILQEVIQTCNDLLTGDADLEKFAEEVAFALDWIMNNYATPKDTSIARDKIKKHFNWNESQCDIEHKTGVVDPPMELDILHTFDKQSTCSPPLGSSLQAQNDSLHKKNNHCVGQDESGRLLEDLTSMESAKKGMDVKLFSTITDKSEDLIIQLREAEMVITRLKAELQTLEESKGLLEDQIEKQKQINEDHDTQLTIVRAKLNEVFQKFSSLEVELEDKNNCCEDLEVTCLELQLQLESIANKESPNYSAHEVEKHSQNDWEITTASVKLAECQETILNLGKQLKALASSSEEATFDRIISTIDTASITNKKNLIKHSSLRHRMQAEDDAKAVVLKSCQIRDTSTSIKVQRPAVLHSGSCNTLQAPNVMQGTPETTNLASKQNDGIDARGALAVVPSKKQGGLGFLKKLLLRRKKGNGKRIQSLTKA</sequence>
<proteinExistence type="inferred from homology"/>
<keyword evidence="2 3" id="KW-0175">Coiled coil</keyword>
<dbReference type="AlphaFoldDB" id="A0AAD7M055"/>
<feature type="coiled-coil region" evidence="3">
    <location>
        <begin position="362"/>
        <end position="389"/>
    </location>
</feature>
<evidence type="ECO:0000256" key="3">
    <source>
        <dbReference type="SAM" id="Coils"/>
    </source>
</evidence>
<dbReference type="Pfam" id="PF05911">
    <property type="entry name" value="FPP"/>
    <property type="match status" value="1"/>
</dbReference>
<feature type="coiled-coil region" evidence="3">
    <location>
        <begin position="806"/>
        <end position="847"/>
    </location>
</feature>
<protein>
    <submittedName>
        <fullName evidence="4">Filament-like plant protein 7</fullName>
    </submittedName>
</protein>
<evidence type="ECO:0000256" key="1">
    <source>
        <dbReference type="ARBA" id="ARBA00005921"/>
    </source>
</evidence>
<feature type="coiled-coil region" evidence="3">
    <location>
        <begin position="90"/>
        <end position="166"/>
    </location>
</feature>
<evidence type="ECO:0000256" key="2">
    <source>
        <dbReference type="ARBA" id="ARBA00023054"/>
    </source>
</evidence>
<dbReference type="PANTHER" id="PTHR31580:SF8">
    <property type="entry name" value="FILAMENT-LIKE PROTEIN (DUF869)"/>
    <property type="match status" value="1"/>
</dbReference>
<comment type="similarity">
    <text evidence="1">Belongs to the FPP family.</text>
</comment>
<dbReference type="InterPro" id="IPR008587">
    <property type="entry name" value="FPP_plant"/>
</dbReference>
<dbReference type="KEGG" id="qsa:O6P43_011736"/>
<dbReference type="EMBL" id="JARAOO010000005">
    <property type="protein sequence ID" value="KAJ7967478.1"/>
    <property type="molecule type" value="Genomic_DNA"/>
</dbReference>
<dbReference type="Proteomes" id="UP001163823">
    <property type="component" value="Chromosome 5"/>
</dbReference>